<evidence type="ECO:0000313" key="9">
    <source>
        <dbReference type="Ensembl" id="ENSSRHP00000018040.1"/>
    </source>
</evidence>
<dbReference type="GO" id="GO:0008270">
    <property type="term" value="F:zinc ion binding"/>
    <property type="evidence" value="ECO:0007669"/>
    <property type="project" value="UniProtKB-KW"/>
</dbReference>
<dbReference type="OrthoDB" id="8939517at2759"/>
<reference evidence="9" key="1">
    <citation type="submission" date="2025-08" db="UniProtKB">
        <authorList>
            <consortium name="Ensembl"/>
        </authorList>
    </citation>
    <scope>IDENTIFICATION</scope>
</reference>
<dbReference type="PANTHER" id="PTHR33480">
    <property type="entry name" value="SET DOMAIN-CONTAINING PROTEIN-RELATED"/>
    <property type="match status" value="1"/>
</dbReference>
<feature type="compositionally biased region" description="Basic residues" evidence="7">
    <location>
        <begin position="363"/>
        <end position="374"/>
    </location>
</feature>
<organism evidence="9 10">
    <name type="scientific">Sinocyclocheilus rhinocerous</name>
    <dbReference type="NCBI Taxonomy" id="307959"/>
    <lineage>
        <taxon>Eukaryota</taxon>
        <taxon>Metazoa</taxon>
        <taxon>Chordata</taxon>
        <taxon>Craniata</taxon>
        <taxon>Vertebrata</taxon>
        <taxon>Euteleostomi</taxon>
        <taxon>Actinopterygii</taxon>
        <taxon>Neopterygii</taxon>
        <taxon>Teleostei</taxon>
        <taxon>Ostariophysi</taxon>
        <taxon>Cypriniformes</taxon>
        <taxon>Cyprinidae</taxon>
        <taxon>Cyprininae</taxon>
        <taxon>Sinocyclocheilus</taxon>
    </lineage>
</organism>
<accession>A0A673GX55</accession>
<reference evidence="9" key="2">
    <citation type="submission" date="2025-09" db="UniProtKB">
        <authorList>
            <consortium name="Ensembl"/>
        </authorList>
    </citation>
    <scope>IDENTIFICATION</scope>
</reference>
<feature type="domain" description="C2H2-type" evidence="8">
    <location>
        <begin position="425"/>
        <end position="452"/>
    </location>
</feature>
<dbReference type="InterPro" id="IPR036236">
    <property type="entry name" value="Znf_C2H2_sf"/>
</dbReference>
<keyword evidence="3 6" id="KW-0863">Zinc-finger</keyword>
<evidence type="ECO:0000256" key="7">
    <source>
        <dbReference type="SAM" id="MobiDB-lite"/>
    </source>
</evidence>
<sequence>MIVLLKFNMTQAISVTSEQKRKRVYQISCLKEESKKRCPSSHSQDPECQTSSTDDNSSVFKIHHCCYCKQPHHRMMDHLQSVHPNEPEVAKALTFDKSSQERKQLLNLLQTRGNILHNTNVVQSSKQDSKPFGTFASGCSFDDRVYCIYCLGLFNKKSFASHLEQCKGKSTRSAEASCGEMLSNAGPIPPNPTLITPSSPEEIDANIEPSGFHCLNTLYEANFKNEQGSSSLPDLSCYEQTDISSPNEEFRNNRQAEGAILQFRRSPENEVGYELKSGNSPNPSIGHESTDYKNEGVTFPKCDVDQERAMRLTSDTSSIGPHPEYDVLRNDDPCDDFSPPQNAQTVCNDTPKSSVKAQTYATGKKRRRKRRSRVHNQSLLMDDDLLGEGEMSNSKQHVCQHCKATFGSPYTLRRHEYTHTGERPFWCHQCNMGFIQKYRLLKHTFACHGDTPDQEKLKRAKRSIKDEETSVRDEASIEPSTKSLEDLLNSVTVADTRQDTEVREFHWEKAEHSTVKDYDTDC</sequence>
<dbReference type="GeneID" id="107754555"/>
<evidence type="ECO:0000259" key="8">
    <source>
        <dbReference type="PROSITE" id="PS50157"/>
    </source>
</evidence>
<dbReference type="FunFam" id="3.30.160.60:FF:000446">
    <property type="entry name" value="Zinc finger protein"/>
    <property type="match status" value="1"/>
</dbReference>
<feature type="compositionally biased region" description="Basic and acidic residues" evidence="7">
    <location>
        <begin position="458"/>
        <end position="475"/>
    </location>
</feature>
<dbReference type="Gene3D" id="3.30.160.60">
    <property type="entry name" value="Classic Zinc Finger"/>
    <property type="match status" value="2"/>
</dbReference>
<evidence type="ECO:0000256" key="4">
    <source>
        <dbReference type="ARBA" id="ARBA00022786"/>
    </source>
</evidence>
<dbReference type="RefSeq" id="XP_016426519.1">
    <property type="nucleotide sequence ID" value="XM_016571033.1"/>
</dbReference>
<feature type="region of interest" description="Disordered" evidence="7">
    <location>
        <begin position="177"/>
        <end position="196"/>
    </location>
</feature>
<evidence type="ECO:0000313" key="10">
    <source>
        <dbReference type="Proteomes" id="UP000472270"/>
    </source>
</evidence>
<dbReference type="InterPro" id="IPR013087">
    <property type="entry name" value="Znf_C2H2_type"/>
</dbReference>
<name>A0A673GX55_9TELE</name>
<dbReference type="AlphaFoldDB" id="A0A673GX55"/>
<keyword evidence="10" id="KW-1185">Reference proteome</keyword>
<dbReference type="KEGG" id="srx:107754555"/>
<gene>
    <name evidence="9" type="primary">LOC107754555</name>
</gene>
<dbReference type="SMART" id="SM00355">
    <property type="entry name" value="ZnF_C2H2"/>
    <property type="match status" value="2"/>
</dbReference>
<keyword evidence="4" id="KW-0833">Ubl conjugation pathway</keyword>
<dbReference type="Proteomes" id="UP000472270">
    <property type="component" value="Unassembled WGS sequence"/>
</dbReference>
<keyword evidence="2" id="KW-0479">Metal-binding</keyword>
<feature type="region of interest" description="Disordered" evidence="7">
    <location>
        <begin position="274"/>
        <end position="298"/>
    </location>
</feature>
<dbReference type="SUPFAM" id="SSF57667">
    <property type="entry name" value="beta-beta-alpha zinc fingers"/>
    <property type="match status" value="1"/>
</dbReference>
<keyword evidence="5" id="KW-0862">Zinc</keyword>
<feature type="compositionally biased region" description="Polar residues" evidence="7">
    <location>
        <begin position="342"/>
        <end position="361"/>
    </location>
</feature>
<proteinExistence type="predicted"/>
<evidence type="ECO:0000256" key="5">
    <source>
        <dbReference type="ARBA" id="ARBA00022833"/>
    </source>
</evidence>
<protein>
    <submittedName>
        <fullName evidence="9">Zinc finger protein 236-like</fullName>
    </submittedName>
</protein>
<feature type="compositionally biased region" description="Polar residues" evidence="7">
    <location>
        <begin position="40"/>
        <end position="55"/>
    </location>
</feature>
<dbReference type="PROSITE" id="PS00028">
    <property type="entry name" value="ZINC_FINGER_C2H2_1"/>
    <property type="match status" value="2"/>
</dbReference>
<feature type="region of interest" description="Disordered" evidence="7">
    <location>
        <begin position="36"/>
        <end position="55"/>
    </location>
</feature>
<evidence type="ECO:0000256" key="6">
    <source>
        <dbReference type="PROSITE-ProRule" id="PRU00042"/>
    </source>
</evidence>
<comment type="pathway">
    <text evidence="1">Protein modification; protein ubiquitination.</text>
</comment>
<evidence type="ECO:0000256" key="2">
    <source>
        <dbReference type="ARBA" id="ARBA00022723"/>
    </source>
</evidence>
<feature type="domain" description="C2H2-type" evidence="8">
    <location>
        <begin position="397"/>
        <end position="424"/>
    </location>
</feature>
<evidence type="ECO:0000256" key="1">
    <source>
        <dbReference type="ARBA" id="ARBA00004906"/>
    </source>
</evidence>
<dbReference type="PROSITE" id="PS50157">
    <property type="entry name" value="ZINC_FINGER_C2H2_2"/>
    <property type="match status" value="2"/>
</dbReference>
<evidence type="ECO:0000256" key="3">
    <source>
        <dbReference type="ARBA" id="ARBA00022771"/>
    </source>
</evidence>
<dbReference type="PANTHER" id="PTHR33480:SF5">
    <property type="entry name" value="SI:DKEY-51D8.9"/>
    <property type="match status" value="1"/>
</dbReference>
<dbReference type="Ensembl" id="ENSSRHT00000018612.1">
    <property type="protein sequence ID" value="ENSSRHP00000018040.1"/>
    <property type="gene ID" value="ENSSRHG00000009805.1"/>
</dbReference>
<feature type="region of interest" description="Disordered" evidence="7">
    <location>
        <begin position="342"/>
        <end position="375"/>
    </location>
</feature>
<feature type="region of interest" description="Disordered" evidence="7">
    <location>
        <begin position="458"/>
        <end position="481"/>
    </location>
</feature>